<organism evidence="1 2">
    <name type="scientific">Alteromonas stellipolaris</name>
    <dbReference type="NCBI Taxonomy" id="233316"/>
    <lineage>
        <taxon>Bacteria</taxon>
        <taxon>Pseudomonadati</taxon>
        <taxon>Pseudomonadota</taxon>
        <taxon>Gammaproteobacteria</taxon>
        <taxon>Alteromonadales</taxon>
        <taxon>Alteromonadaceae</taxon>
        <taxon>Alteromonas/Salinimonas group</taxon>
        <taxon>Alteromonas</taxon>
    </lineage>
</organism>
<keyword evidence="1" id="KW-0614">Plasmid</keyword>
<reference evidence="1 2" key="1">
    <citation type="submission" date="2015-12" db="EMBL/GenBank/DDBJ databases">
        <title>Intraspecies pangenome expansion in the marine bacterium Alteromonas.</title>
        <authorList>
            <person name="Lopez-Perez M."/>
            <person name="Rodriguez-Valera F."/>
        </authorList>
    </citation>
    <scope>NUCLEOTIDE SEQUENCE [LARGE SCALE GENOMIC DNA]</scope>
    <source>
        <strain evidence="1 2">LMG 21861</strain>
        <plasmid evidence="1 2">pASTE61-200</plasmid>
    </source>
</reference>
<accession>A0ABN4LRS5</accession>
<evidence type="ECO:0000313" key="1">
    <source>
        <dbReference type="EMBL" id="AMJ76713.1"/>
    </source>
</evidence>
<name>A0ABN4LRS5_9ALTE</name>
<sequence length="151" mass="17635">MLKKLCVSISIILSTTNVIYAQTLEQKINTVNKIIASRLASIEQETKKLSQLKADSEERLELGQSQENNNYPSVYFSIQRTALARELDRMYSTHQDYKIDMDFTQESQSNKLDEQFVNWIEQGWFIEHMEIEKEDEAAPNHSTVYVRLVKL</sequence>
<evidence type="ECO:0000313" key="2">
    <source>
        <dbReference type="Proteomes" id="UP000056750"/>
    </source>
</evidence>
<dbReference type="Proteomes" id="UP000056750">
    <property type="component" value="Plasmid pASTE61-200"/>
</dbReference>
<proteinExistence type="predicted"/>
<keyword evidence="2" id="KW-1185">Reference proteome</keyword>
<protein>
    <submittedName>
        <fullName evidence="1">Uncharacterized protein</fullName>
    </submittedName>
</protein>
<geneLocation type="plasmid" evidence="1 2">
    <name>pASTE61-200</name>
</geneLocation>
<dbReference type="EMBL" id="CP013927">
    <property type="protein sequence ID" value="AMJ76713.1"/>
    <property type="molecule type" value="Genomic_DNA"/>
</dbReference>
<gene>
    <name evidence="1" type="ORF">AVL57_00810</name>
</gene>